<comment type="subcellular location">
    <subcellularLocation>
        <location evidence="1">Cytoplasm</location>
        <location evidence="1">Cytoskeleton</location>
    </subcellularLocation>
</comment>
<dbReference type="PANTHER" id="PTHR15073">
    <property type="entry name" value="MICROTUBULE-ASSOCIATED PROTEIN"/>
    <property type="match status" value="1"/>
</dbReference>
<dbReference type="AlphaFoldDB" id="A0A6A4VZJ5"/>
<dbReference type="InterPro" id="IPR051483">
    <property type="entry name" value="MAP7_domain-containing"/>
</dbReference>
<feature type="region of interest" description="Disordered" evidence="6">
    <location>
        <begin position="22"/>
        <end position="74"/>
    </location>
</feature>
<name>A0A6A4VZJ5_AMPAM</name>
<dbReference type="EMBL" id="VIIS01001577">
    <property type="protein sequence ID" value="KAF0296252.1"/>
    <property type="molecule type" value="Genomic_DNA"/>
</dbReference>
<evidence type="ECO:0000256" key="6">
    <source>
        <dbReference type="SAM" id="MobiDB-lite"/>
    </source>
</evidence>
<evidence type="ECO:0000256" key="2">
    <source>
        <dbReference type="ARBA" id="ARBA00007525"/>
    </source>
</evidence>
<feature type="compositionally biased region" description="Low complexity" evidence="6">
    <location>
        <begin position="141"/>
        <end position="151"/>
    </location>
</feature>
<feature type="compositionally biased region" description="Polar residues" evidence="6">
    <location>
        <begin position="524"/>
        <end position="538"/>
    </location>
</feature>
<dbReference type="OrthoDB" id="6405212at2759"/>
<keyword evidence="5" id="KW-0206">Cytoskeleton</keyword>
<evidence type="ECO:0000256" key="5">
    <source>
        <dbReference type="ARBA" id="ARBA00023212"/>
    </source>
</evidence>
<evidence type="ECO:0000256" key="4">
    <source>
        <dbReference type="ARBA" id="ARBA00023054"/>
    </source>
</evidence>
<keyword evidence="8" id="KW-1185">Reference proteome</keyword>
<feature type="region of interest" description="Disordered" evidence="6">
    <location>
        <begin position="322"/>
        <end position="656"/>
    </location>
</feature>
<evidence type="ECO:0000256" key="1">
    <source>
        <dbReference type="ARBA" id="ARBA00004245"/>
    </source>
</evidence>
<accession>A0A6A4VZJ5</accession>
<evidence type="ECO:0000313" key="7">
    <source>
        <dbReference type="EMBL" id="KAF0296252.1"/>
    </source>
</evidence>
<feature type="compositionally biased region" description="Basic and acidic residues" evidence="6">
    <location>
        <begin position="25"/>
        <end position="56"/>
    </location>
</feature>
<evidence type="ECO:0000256" key="3">
    <source>
        <dbReference type="ARBA" id="ARBA00022490"/>
    </source>
</evidence>
<protein>
    <submittedName>
        <fullName evidence="7">Reticulocyte-binding protein 2 a</fullName>
    </submittedName>
</protein>
<keyword evidence="3" id="KW-0963">Cytoplasm</keyword>
<dbReference type="InterPro" id="IPR008604">
    <property type="entry name" value="MAP7_fam"/>
</dbReference>
<feature type="compositionally biased region" description="Polar residues" evidence="6">
    <location>
        <begin position="553"/>
        <end position="571"/>
    </location>
</feature>
<keyword evidence="4" id="KW-0175">Coiled coil</keyword>
<organism evidence="7 8">
    <name type="scientific">Amphibalanus amphitrite</name>
    <name type="common">Striped barnacle</name>
    <name type="synonym">Balanus amphitrite</name>
    <dbReference type="NCBI Taxonomy" id="1232801"/>
    <lineage>
        <taxon>Eukaryota</taxon>
        <taxon>Metazoa</taxon>
        <taxon>Ecdysozoa</taxon>
        <taxon>Arthropoda</taxon>
        <taxon>Crustacea</taxon>
        <taxon>Multicrustacea</taxon>
        <taxon>Cirripedia</taxon>
        <taxon>Thoracica</taxon>
        <taxon>Thoracicalcarea</taxon>
        <taxon>Balanomorpha</taxon>
        <taxon>Balanoidea</taxon>
        <taxon>Balanidae</taxon>
        <taxon>Amphibalaninae</taxon>
        <taxon>Amphibalanus</taxon>
    </lineage>
</organism>
<gene>
    <name evidence="7" type="ORF">FJT64_006271</name>
</gene>
<feature type="compositionally biased region" description="Low complexity" evidence="6">
    <location>
        <begin position="392"/>
        <end position="411"/>
    </location>
</feature>
<feature type="compositionally biased region" description="Basic and acidic residues" evidence="6">
    <location>
        <begin position="322"/>
        <end position="371"/>
    </location>
</feature>
<feature type="compositionally biased region" description="Basic and acidic residues" evidence="6">
    <location>
        <begin position="444"/>
        <end position="455"/>
    </location>
</feature>
<sequence length="656" mass="72329">MLLRRRYTFTFYGAAAAGSAGLSFGEREPRARRSRPNGERLGRSREELDTREDQDLRVTASPMARAGPVPDRDAWRENRRLHQSSQILLAFGSSSPRWENSADMGRSSQLDAAGQRTPIDGKVPPAGPAGSSPLPLPLPLPSVAASASALSAREEPSARRHRSDLTPTAPPGHSFRDPPPARHRSPGKAVSLSRLDVLSRPRRPLASRPDLLHVSPAPAAGRQWQSMWHLGPVAAPRPTRATLLRRAARQSPPHQSDGNTTSRKAGYDSEAAARAALAEKRRRVREEAERQAEQERLRREEEERLEQERLRQEELLMEQAARAEQERLQKAIQEAEERRAEEERRREEEERQRQQREQEEEEARREAERARIAAAEKLQREEQERRERRSRVAAIMSRTRAANAAAGGTADKTADSSEEDQTGSAAPQTTEDRSTVQPPASDGQSRDDSSLESHNSDGNPTRAEEPPTAAVHQEQADRAQDSQIDQIDQRADHFDQRSDQADQRSDHVDQRSDHFDQRSDQADRSLQSEQMSDRNPTPKSEDESDHDVDPQVPMSTDSSPAHTNGNLNTAGINGVDNSAHPDPASDGPGAQQNGGFAALHALVMKPATTSDGEDSINSNVSPRPGTAPEQDPFSLGLTGTGSVSQELPRPVHTSGQ</sequence>
<comment type="caution">
    <text evidence="7">The sequence shown here is derived from an EMBL/GenBank/DDBJ whole genome shotgun (WGS) entry which is preliminary data.</text>
</comment>
<feature type="compositionally biased region" description="Polar residues" evidence="6">
    <location>
        <begin position="252"/>
        <end position="263"/>
    </location>
</feature>
<feature type="compositionally biased region" description="Basic and acidic residues" evidence="6">
    <location>
        <begin position="284"/>
        <end position="307"/>
    </location>
</feature>
<feature type="region of interest" description="Disordered" evidence="6">
    <location>
        <begin position="92"/>
        <end position="196"/>
    </location>
</feature>
<comment type="similarity">
    <text evidence="2">Belongs to the MAP7 family.</text>
</comment>
<evidence type="ECO:0000313" key="8">
    <source>
        <dbReference type="Proteomes" id="UP000440578"/>
    </source>
</evidence>
<feature type="region of interest" description="Disordered" evidence="6">
    <location>
        <begin position="246"/>
        <end position="307"/>
    </location>
</feature>
<reference evidence="7 8" key="1">
    <citation type="submission" date="2019-07" db="EMBL/GenBank/DDBJ databases">
        <title>Draft genome assembly of a fouling barnacle, Amphibalanus amphitrite (Darwin, 1854): The first reference genome for Thecostraca.</title>
        <authorList>
            <person name="Kim W."/>
        </authorList>
    </citation>
    <scope>NUCLEOTIDE SEQUENCE [LARGE SCALE GENOMIC DNA]</scope>
    <source>
        <strain evidence="7">SNU_AA5</strain>
        <tissue evidence="7">Soma without cirri and trophi</tissue>
    </source>
</reference>
<feature type="compositionally biased region" description="Basic and acidic residues" evidence="6">
    <location>
        <begin position="377"/>
        <end position="387"/>
    </location>
</feature>
<feature type="compositionally biased region" description="Polar residues" evidence="6">
    <location>
        <begin position="607"/>
        <end position="621"/>
    </location>
</feature>
<feature type="compositionally biased region" description="Basic and acidic residues" evidence="6">
    <location>
        <begin position="487"/>
        <end position="523"/>
    </location>
</feature>
<dbReference type="Pfam" id="PF05672">
    <property type="entry name" value="MAP7"/>
    <property type="match status" value="1"/>
</dbReference>
<dbReference type="PANTHER" id="PTHR15073:SF1">
    <property type="entry name" value="RETICULOCYTE-BINDING PROTEIN HOMOLOG 2A"/>
    <property type="match status" value="1"/>
</dbReference>
<proteinExistence type="inferred from homology"/>
<dbReference type="GO" id="GO:0015630">
    <property type="term" value="C:microtubule cytoskeleton"/>
    <property type="evidence" value="ECO:0007669"/>
    <property type="project" value="InterPro"/>
</dbReference>
<dbReference type="GO" id="GO:0000226">
    <property type="term" value="P:microtubule cytoskeleton organization"/>
    <property type="evidence" value="ECO:0007669"/>
    <property type="project" value="InterPro"/>
</dbReference>
<dbReference type="Proteomes" id="UP000440578">
    <property type="component" value="Unassembled WGS sequence"/>
</dbReference>